<name>A0ABD1UWK2_9LAMI</name>
<keyword evidence="7" id="KW-1185">Reference proteome</keyword>
<gene>
    <name evidence="6" type="ORF">Fot_22040</name>
</gene>
<comment type="caution">
    <text evidence="6">The sequence shown here is derived from an EMBL/GenBank/DDBJ whole genome shotgun (WGS) entry which is preliminary data.</text>
</comment>
<dbReference type="InterPro" id="IPR033762">
    <property type="entry name" value="MCM_OB"/>
</dbReference>
<evidence type="ECO:0000256" key="2">
    <source>
        <dbReference type="ARBA" id="ARBA00022840"/>
    </source>
</evidence>
<dbReference type="SMART" id="SM00350">
    <property type="entry name" value="MCM"/>
    <property type="match status" value="1"/>
</dbReference>
<dbReference type="InterPro" id="IPR001208">
    <property type="entry name" value="MCM_dom"/>
</dbReference>
<sequence length="512" mass="57349">MGIKSYQNNQLGCPSHLTKLEEKEIVNHRRSQSPVTVAGRTLHCCFTPLFKVLFSKGENDGMDGCAKINIRLHNYPESMIALKNLKAAYIDGKFSPPMKCVMHACKSRIFNPIRSSARPVDFQKIRIQELLKSEHHEEGRVPRTVECELTEDLVDACIPGDVVTVTGIIRMINNYMDIGGGKSKGKNQALFYLYLEAVSITNSKSQSVAEDLQDTNSNARAMELSDLFSFSARDLEFVVKFSKEYGSGIFRQMLQSICPSIYGHELVKAGITLALFGGVRKHSMDQNKVPVRGDIHVIVVGDPGLGKIQLLQAAASISPRGIYVCGNATTNDGLTVAVVKDLMTSDYWFANNPETGPQHVPERPRKRRGPTQGFQTAHIVKVTQQKLEVIIEKEDMRATRLNAPRFANEIGAAMYKRSNLPTNHVPKMCSRIPNFQQCFITFLSRFRSPKVNILGDSKKWRDQGWKNERSKELVSKWKGPKALASRRAWRTLEASSPLLSKRKSKLMSGYSS</sequence>
<evidence type="ECO:0000256" key="4">
    <source>
        <dbReference type="SAM" id="MobiDB-lite"/>
    </source>
</evidence>
<feature type="domain" description="MCM C-terminal AAA(+) ATPase" evidence="5">
    <location>
        <begin position="249"/>
        <end position="347"/>
    </location>
</feature>
<dbReference type="PANTHER" id="PTHR11630">
    <property type="entry name" value="DNA REPLICATION LICENSING FACTOR MCM FAMILY MEMBER"/>
    <property type="match status" value="1"/>
</dbReference>
<keyword evidence="1" id="KW-0547">Nucleotide-binding</keyword>
<dbReference type="Gene3D" id="3.40.50.300">
    <property type="entry name" value="P-loop containing nucleotide triphosphate hydrolases"/>
    <property type="match status" value="1"/>
</dbReference>
<dbReference type="Proteomes" id="UP001604277">
    <property type="component" value="Unassembled WGS sequence"/>
</dbReference>
<dbReference type="InterPro" id="IPR012340">
    <property type="entry name" value="NA-bd_OB-fold"/>
</dbReference>
<dbReference type="SUPFAM" id="SSF50249">
    <property type="entry name" value="Nucleic acid-binding proteins"/>
    <property type="match status" value="1"/>
</dbReference>
<organism evidence="6 7">
    <name type="scientific">Forsythia ovata</name>
    <dbReference type="NCBI Taxonomy" id="205694"/>
    <lineage>
        <taxon>Eukaryota</taxon>
        <taxon>Viridiplantae</taxon>
        <taxon>Streptophyta</taxon>
        <taxon>Embryophyta</taxon>
        <taxon>Tracheophyta</taxon>
        <taxon>Spermatophyta</taxon>
        <taxon>Magnoliopsida</taxon>
        <taxon>eudicotyledons</taxon>
        <taxon>Gunneridae</taxon>
        <taxon>Pentapetalae</taxon>
        <taxon>asterids</taxon>
        <taxon>lamiids</taxon>
        <taxon>Lamiales</taxon>
        <taxon>Oleaceae</taxon>
        <taxon>Forsythieae</taxon>
        <taxon>Forsythia</taxon>
    </lineage>
</organism>
<dbReference type="InterPro" id="IPR027417">
    <property type="entry name" value="P-loop_NTPase"/>
</dbReference>
<keyword evidence="6" id="KW-0378">Hydrolase</keyword>
<accession>A0ABD1UWK2</accession>
<protein>
    <submittedName>
        <fullName evidence="6">DNA helicase MCM8</fullName>
    </submittedName>
</protein>
<keyword evidence="2" id="KW-0067">ATP-binding</keyword>
<evidence type="ECO:0000313" key="6">
    <source>
        <dbReference type="EMBL" id="KAL2529439.1"/>
    </source>
</evidence>
<dbReference type="AlphaFoldDB" id="A0ABD1UWK2"/>
<comment type="catalytic activity">
    <reaction evidence="3">
        <text>ATP + H2O = ADP + phosphate + H(+)</text>
        <dbReference type="Rhea" id="RHEA:13065"/>
        <dbReference type="ChEBI" id="CHEBI:15377"/>
        <dbReference type="ChEBI" id="CHEBI:15378"/>
        <dbReference type="ChEBI" id="CHEBI:30616"/>
        <dbReference type="ChEBI" id="CHEBI:43474"/>
        <dbReference type="ChEBI" id="CHEBI:456216"/>
        <dbReference type="EC" id="3.6.4.12"/>
    </reaction>
</comment>
<dbReference type="SUPFAM" id="SSF52540">
    <property type="entry name" value="P-loop containing nucleoside triphosphate hydrolases"/>
    <property type="match status" value="1"/>
</dbReference>
<evidence type="ECO:0000259" key="5">
    <source>
        <dbReference type="PROSITE" id="PS50051"/>
    </source>
</evidence>
<dbReference type="FunFam" id="3.40.50.300:FF:006125">
    <property type="entry name" value="Retrovirus-related Pol polyprotein LINE-1"/>
    <property type="match status" value="1"/>
</dbReference>
<dbReference type="GO" id="GO:0003678">
    <property type="term" value="F:DNA helicase activity"/>
    <property type="evidence" value="ECO:0007669"/>
    <property type="project" value="UniProtKB-EC"/>
</dbReference>
<dbReference type="EMBL" id="JBFOLJ010000006">
    <property type="protein sequence ID" value="KAL2529439.1"/>
    <property type="molecule type" value="Genomic_DNA"/>
</dbReference>
<reference evidence="7" key="1">
    <citation type="submission" date="2024-07" db="EMBL/GenBank/DDBJ databases">
        <title>Two chromosome-level genome assemblies of Korean endemic species Abeliophyllum distichum and Forsythia ovata (Oleaceae).</title>
        <authorList>
            <person name="Jang H."/>
        </authorList>
    </citation>
    <scope>NUCLEOTIDE SEQUENCE [LARGE SCALE GENOMIC DNA]</scope>
</reference>
<evidence type="ECO:0000256" key="1">
    <source>
        <dbReference type="ARBA" id="ARBA00022741"/>
    </source>
</evidence>
<dbReference type="PROSITE" id="PS50051">
    <property type="entry name" value="MCM_2"/>
    <property type="match status" value="1"/>
</dbReference>
<dbReference type="Pfam" id="PF00493">
    <property type="entry name" value="MCM"/>
    <property type="match status" value="1"/>
</dbReference>
<keyword evidence="6" id="KW-0347">Helicase</keyword>
<dbReference type="Gene3D" id="2.40.50.140">
    <property type="entry name" value="Nucleic acid-binding proteins"/>
    <property type="match status" value="1"/>
</dbReference>
<dbReference type="GO" id="GO:0005524">
    <property type="term" value="F:ATP binding"/>
    <property type="evidence" value="ECO:0007669"/>
    <property type="project" value="UniProtKB-KW"/>
</dbReference>
<evidence type="ECO:0000256" key="3">
    <source>
        <dbReference type="ARBA" id="ARBA00047995"/>
    </source>
</evidence>
<dbReference type="PANTHER" id="PTHR11630:SF47">
    <property type="entry name" value="DNA HELICASE MCM8"/>
    <property type="match status" value="1"/>
</dbReference>
<dbReference type="Pfam" id="PF17207">
    <property type="entry name" value="MCM_OB"/>
    <property type="match status" value="1"/>
</dbReference>
<evidence type="ECO:0000313" key="7">
    <source>
        <dbReference type="Proteomes" id="UP001604277"/>
    </source>
</evidence>
<proteinExistence type="predicted"/>
<dbReference type="InterPro" id="IPR031327">
    <property type="entry name" value="MCM"/>
</dbReference>
<feature type="region of interest" description="Disordered" evidence="4">
    <location>
        <begin position="353"/>
        <end position="373"/>
    </location>
</feature>